<proteinExistence type="predicted"/>
<feature type="region of interest" description="Disordered" evidence="1">
    <location>
        <begin position="257"/>
        <end position="324"/>
    </location>
</feature>
<gene>
    <name evidence="2" type="ORF">M404DRAFT_18064</name>
</gene>
<evidence type="ECO:0000313" key="3">
    <source>
        <dbReference type="Proteomes" id="UP000054217"/>
    </source>
</evidence>
<accession>A0A0C3JXC0</accession>
<dbReference type="EMBL" id="KN831945">
    <property type="protein sequence ID" value="KIO13778.1"/>
    <property type="molecule type" value="Genomic_DNA"/>
</dbReference>
<name>A0A0C3JXC0_PISTI</name>
<keyword evidence="3" id="KW-1185">Reference proteome</keyword>
<dbReference type="STRING" id="870435.A0A0C3JXC0"/>
<dbReference type="HOGENOM" id="CLU_562736_0_0_1"/>
<feature type="compositionally biased region" description="Acidic residues" evidence="1">
    <location>
        <begin position="310"/>
        <end position="324"/>
    </location>
</feature>
<reference evidence="2 3" key="1">
    <citation type="submission" date="2014-04" db="EMBL/GenBank/DDBJ databases">
        <authorList>
            <consortium name="DOE Joint Genome Institute"/>
            <person name="Kuo A."/>
            <person name="Kohler A."/>
            <person name="Costa M.D."/>
            <person name="Nagy L.G."/>
            <person name="Floudas D."/>
            <person name="Copeland A."/>
            <person name="Barry K.W."/>
            <person name="Cichocki N."/>
            <person name="Veneault-Fourrey C."/>
            <person name="LaButti K."/>
            <person name="Lindquist E.A."/>
            <person name="Lipzen A."/>
            <person name="Lundell T."/>
            <person name="Morin E."/>
            <person name="Murat C."/>
            <person name="Sun H."/>
            <person name="Tunlid A."/>
            <person name="Henrissat B."/>
            <person name="Grigoriev I.V."/>
            <person name="Hibbett D.S."/>
            <person name="Martin F."/>
            <person name="Nordberg H.P."/>
            <person name="Cantor M.N."/>
            <person name="Hua S.X."/>
        </authorList>
    </citation>
    <scope>NUCLEOTIDE SEQUENCE [LARGE SCALE GENOMIC DNA]</scope>
    <source>
        <strain evidence="2 3">Marx 270</strain>
    </source>
</reference>
<evidence type="ECO:0000256" key="1">
    <source>
        <dbReference type="SAM" id="MobiDB-lite"/>
    </source>
</evidence>
<reference evidence="3" key="2">
    <citation type="submission" date="2015-01" db="EMBL/GenBank/DDBJ databases">
        <title>Evolutionary Origins and Diversification of the Mycorrhizal Mutualists.</title>
        <authorList>
            <consortium name="DOE Joint Genome Institute"/>
            <consortium name="Mycorrhizal Genomics Consortium"/>
            <person name="Kohler A."/>
            <person name="Kuo A."/>
            <person name="Nagy L.G."/>
            <person name="Floudas D."/>
            <person name="Copeland A."/>
            <person name="Barry K.W."/>
            <person name="Cichocki N."/>
            <person name="Veneault-Fourrey C."/>
            <person name="LaButti K."/>
            <person name="Lindquist E.A."/>
            <person name="Lipzen A."/>
            <person name="Lundell T."/>
            <person name="Morin E."/>
            <person name="Murat C."/>
            <person name="Riley R."/>
            <person name="Ohm R."/>
            <person name="Sun H."/>
            <person name="Tunlid A."/>
            <person name="Henrissat B."/>
            <person name="Grigoriev I.V."/>
            <person name="Hibbett D.S."/>
            <person name="Martin F."/>
        </authorList>
    </citation>
    <scope>NUCLEOTIDE SEQUENCE [LARGE SCALE GENOMIC DNA]</scope>
    <source>
        <strain evidence="3">Marx 270</strain>
    </source>
</reference>
<organism evidence="2 3">
    <name type="scientific">Pisolithus tinctorius Marx 270</name>
    <dbReference type="NCBI Taxonomy" id="870435"/>
    <lineage>
        <taxon>Eukaryota</taxon>
        <taxon>Fungi</taxon>
        <taxon>Dikarya</taxon>
        <taxon>Basidiomycota</taxon>
        <taxon>Agaricomycotina</taxon>
        <taxon>Agaricomycetes</taxon>
        <taxon>Agaricomycetidae</taxon>
        <taxon>Boletales</taxon>
        <taxon>Sclerodermatineae</taxon>
        <taxon>Pisolithaceae</taxon>
        <taxon>Pisolithus</taxon>
    </lineage>
</organism>
<evidence type="ECO:0000313" key="2">
    <source>
        <dbReference type="EMBL" id="KIO13778.1"/>
    </source>
</evidence>
<dbReference type="InParanoid" id="A0A0C3JXC0"/>
<dbReference type="Proteomes" id="UP000054217">
    <property type="component" value="Unassembled WGS sequence"/>
</dbReference>
<dbReference type="AlphaFoldDB" id="A0A0C3JXC0"/>
<sequence length="485" mass="55960">MVVRVQEAPKAAQFLELSTFIDVGRKLNAADLWLRIWQQATNYKILNGIEEIKVESASTKTAVQKVTSGLKGGFQLSADQMMQVAITCKDMLVQAGHTKYKMLHVNVEDRLKSHADTLGFQNVFGNPVHEQTYTKHDELTAAANSIIEIIDWKVLGMKDLADKPRFAAWKEAVSSVVEVVDSMHKIVRIMHEIPLTIIAAERFCKWHERVGQENEGHPFLKWRLIMHPDKATFDDHPWLQTVERHFNLQRTSFKTSAFPPAAEPSLETLPKAASHKGKEKASDAEVKAMIGDDDGEDELTPKPKLVKQEEVDELDEEDDDEEDVDMDRPATIVATSVPMPTCPAFRNKKVYFEEVRSLCKRENCFDDQEWAKWVCWYASSEALDSWYEFIEDQLIWPEFVVAIACLYPGSWKMDQQYSRSDLYSLVDSQARREIRTEEELMNYRLYFLDLAMFLQVSKQLEADKLEDLYVQGFNKEFRCEIIQKM</sequence>
<protein>
    <submittedName>
        <fullName evidence="2">Uncharacterized protein</fullName>
    </submittedName>
</protein>